<reference evidence="3" key="1">
    <citation type="submission" date="2021-06" db="EMBL/GenBank/DDBJ databases">
        <authorList>
            <person name="Kallberg Y."/>
            <person name="Tangrot J."/>
            <person name="Rosling A."/>
        </authorList>
    </citation>
    <scope>NUCLEOTIDE SEQUENCE</scope>
    <source>
        <strain evidence="3">IA702</strain>
    </source>
</reference>
<dbReference type="AlphaFoldDB" id="A0A9N9C7T6"/>
<keyword evidence="2" id="KW-0472">Membrane</keyword>
<gene>
    <name evidence="3" type="ORF">POCULU_LOCUS7134</name>
</gene>
<sequence length="258" mass="29624">MPYAEALSTRFDWEQLNQPALYIVAISSLITYAVLVSSWNRLFGRSESKESAEVMGEQCNARVSFNQEQVVSGCNAATSSNVNLRSTSTTFTDDRQRAEAYCEILVKELGKTYVEHQSFEKRIKELEKENELLSQRVRQISDENEILIEAKKQADVRHQQLEASLADISREKEQLTKKLYYSFGQSRKQTPQKYPRCVSSPDFEINKENIEEPDIGQYLPHQDVDDVHDYFITRKASQVVFDEIGAVVTNDSEVFSLE</sequence>
<keyword evidence="1" id="KW-0175">Coiled coil</keyword>
<dbReference type="Proteomes" id="UP000789572">
    <property type="component" value="Unassembled WGS sequence"/>
</dbReference>
<accession>A0A9N9C7T6</accession>
<proteinExistence type="predicted"/>
<keyword evidence="2" id="KW-0812">Transmembrane</keyword>
<keyword evidence="2" id="KW-1133">Transmembrane helix</keyword>
<evidence type="ECO:0000256" key="1">
    <source>
        <dbReference type="SAM" id="Coils"/>
    </source>
</evidence>
<evidence type="ECO:0000313" key="3">
    <source>
        <dbReference type="EMBL" id="CAG8594303.1"/>
    </source>
</evidence>
<feature type="transmembrane region" description="Helical" evidence="2">
    <location>
        <begin position="20"/>
        <end position="39"/>
    </location>
</feature>
<comment type="caution">
    <text evidence="3">The sequence shown here is derived from an EMBL/GenBank/DDBJ whole genome shotgun (WGS) entry which is preliminary data.</text>
</comment>
<evidence type="ECO:0000256" key="2">
    <source>
        <dbReference type="SAM" id="Phobius"/>
    </source>
</evidence>
<feature type="coiled-coil region" evidence="1">
    <location>
        <begin position="109"/>
        <end position="178"/>
    </location>
</feature>
<dbReference type="EMBL" id="CAJVPJ010001515">
    <property type="protein sequence ID" value="CAG8594303.1"/>
    <property type="molecule type" value="Genomic_DNA"/>
</dbReference>
<organism evidence="3 4">
    <name type="scientific">Paraglomus occultum</name>
    <dbReference type="NCBI Taxonomy" id="144539"/>
    <lineage>
        <taxon>Eukaryota</taxon>
        <taxon>Fungi</taxon>
        <taxon>Fungi incertae sedis</taxon>
        <taxon>Mucoromycota</taxon>
        <taxon>Glomeromycotina</taxon>
        <taxon>Glomeromycetes</taxon>
        <taxon>Paraglomerales</taxon>
        <taxon>Paraglomeraceae</taxon>
        <taxon>Paraglomus</taxon>
    </lineage>
</organism>
<name>A0A9N9C7T6_9GLOM</name>
<dbReference type="OrthoDB" id="10437801at2759"/>
<protein>
    <submittedName>
        <fullName evidence="3">4427_t:CDS:1</fullName>
    </submittedName>
</protein>
<keyword evidence="4" id="KW-1185">Reference proteome</keyword>
<evidence type="ECO:0000313" key="4">
    <source>
        <dbReference type="Proteomes" id="UP000789572"/>
    </source>
</evidence>